<evidence type="ECO:0000313" key="1">
    <source>
        <dbReference type="EMBL" id="EJX02077.1"/>
    </source>
</evidence>
<sequence length="93" mass="10653">MRFHSCFYSTNYNEYFVDYSLDGSLSTSNSLMFTPSTSAILDSIVRSGWIVLVHHLETVALSRPTWFANHFPVLPVSARTAFIRFIRSICQLN</sequence>
<comment type="caution">
    <text evidence="1">The sequence shown here is derived from an EMBL/GenBank/DDBJ whole genome shotgun (WGS) entry which is preliminary data.</text>
</comment>
<reference evidence="1" key="1">
    <citation type="journal article" date="2012" name="PLoS ONE">
        <title>Gene sets for utilization of primary and secondary nutrition supplies in the distal gut of endangered iberian lynx.</title>
        <authorList>
            <person name="Alcaide M."/>
            <person name="Messina E."/>
            <person name="Richter M."/>
            <person name="Bargiela R."/>
            <person name="Peplies J."/>
            <person name="Huws S.A."/>
            <person name="Newbold C.J."/>
            <person name="Golyshin P.N."/>
            <person name="Simon M.A."/>
            <person name="Lopez G."/>
            <person name="Yakimov M.M."/>
            <person name="Ferrer M."/>
        </authorList>
    </citation>
    <scope>NUCLEOTIDE SEQUENCE</scope>
</reference>
<proteinExistence type="predicted"/>
<accession>J9G4F9</accession>
<dbReference type="EMBL" id="AMCI01002694">
    <property type="protein sequence ID" value="EJX02077.1"/>
    <property type="molecule type" value="Genomic_DNA"/>
</dbReference>
<gene>
    <name evidence="1" type="ORF">EVA_09819</name>
</gene>
<name>J9G4F9_9ZZZZ</name>
<protein>
    <submittedName>
        <fullName evidence="1">Uncharacterized protein</fullName>
    </submittedName>
</protein>
<organism evidence="1">
    <name type="scientific">gut metagenome</name>
    <dbReference type="NCBI Taxonomy" id="749906"/>
    <lineage>
        <taxon>unclassified sequences</taxon>
        <taxon>metagenomes</taxon>
        <taxon>organismal metagenomes</taxon>
    </lineage>
</organism>
<dbReference type="AlphaFoldDB" id="J9G4F9"/>